<dbReference type="EMBL" id="FQYN01000001">
    <property type="protein sequence ID" value="SHI41532.1"/>
    <property type="molecule type" value="Genomic_DNA"/>
</dbReference>
<organism evidence="1 2">
    <name type="scientific">Hymenobacter daecheongensis DSM 21074</name>
    <dbReference type="NCBI Taxonomy" id="1121955"/>
    <lineage>
        <taxon>Bacteria</taxon>
        <taxon>Pseudomonadati</taxon>
        <taxon>Bacteroidota</taxon>
        <taxon>Cytophagia</taxon>
        <taxon>Cytophagales</taxon>
        <taxon>Hymenobacteraceae</taxon>
        <taxon>Hymenobacter</taxon>
    </lineage>
</organism>
<dbReference type="AlphaFoldDB" id="A0A1M6AYK2"/>
<dbReference type="Gene3D" id="2.60.40.1120">
    <property type="entry name" value="Carboxypeptidase-like, regulatory domain"/>
    <property type="match status" value="1"/>
</dbReference>
<protein>
    <submittedName>
        <fullName evidence="1">CarboxypepD_reg-like domain-containing protein</fullName>
    </submittedName>
</protein>
<dbReference type="OrthoDB" id="7432683at2"/>
<reference evidence="1 2" key="1">
    <citation type="submission" date="2016-11" db="EMBL/GenBank/DDBJ databases">
        <authorList>
            <person name="Jaros S."/>
            <person name="Januszkiewicz K."/>
            <person name="Wedrychowicz H."/>
        </authorList>
    </citation>
    <scope>NUCLEOTIDE SEQUENCE [LARGE SCALE GENOMIC DNA]</scope>
    <source>
        <strain evidence="1 2">DSM 21074</strain>
    </source>
</reference>
<sequence length="268" mass="28359">MHISSLQIPSPCAESWEAMTPQGAGRHCASCQQVVIDFTQKTDAEILAILGATAAAGHVCGRLRSTQLNRPLRGLATGSRASGWRTMLAATAALLGLRELVAPAAARAQSYKVHQPNFGRHSFQHPLSAPRPAAATAATVEAAPADTAFHSQLSGQVTDEKGQPLPGVTVLLQGTQNGISSDADGRFTLTVARAERAIPIGFHSIGYVTSFIPQPADGQPLRVVLREDMRDLGGVIVVGGPAYGPIYTPRGIWSRLRSIPYRIGGLFR</sequence>
<dbReference type="RefSeq" id="WP_073105552.1">
    <property type="nucleotide sequence ID" value="NZ_FQYN01000001.1"/>
</dbReference>
<dbReference type="InterPro" id="IPR008969">
    <property type="entry name" value="CarboxyPept-like_regulatory"/>
</dbReference>
<evidence type="ECO:0000313" key="1">
    <source>
        <dbReference type="EMBL" id="SHI41532.1"/>
    </source>
</evidence>
<dbReference type="STRING" id="1121955.SAMN02745146_0812"/>
<accession>A0A1M6AYK2</accession>
<keyword evidence="2" id="KW-1185">Reference proteome</keyword>
<dbReference type="Pfam" id="PF13715">
    <property type="entry name" value="CarbopepD_reg_2"/>
    <property type="match status" value="1"/>
</dbReference>
<dbReference type="SUPFAM" id="SSF49464">
    <property type="entry name" value="Carboxypeptidase regulatory domain-like"/>
    <property type="match status" value="1"/>
</dbReference>
<dbReference type="Proteomes" id="UP000184418">
    <property type="component" value="Unassembled WGS sequence"/>
</dbReference>
<gene>
    <name evidence="1" type="ORF">SAMN02745146_0812</name>
</gene>
<name>A0A1M6AYK2_9BACT</name>
<proteinExistence type="predicted"/>
<evidence type="ECO:0000313" key="2">
    <source>
        <dbReference type="Proteomes" id="UP000184418"/>
    </source>
</evidence>